<evidence type="ECO:0000313" key="2">
    <source>
        <dbReference type="Proteomes" id="UP001295684"/>
    </source>
</evidence>
<proteinExistence type="predicted"/>
<organism evidence="1 2">
    <name type="scientific">Euplotes crassus</name>
    <dbReference type="NCBI Taxonomy" id="5936"/>
    <lineage>
        <taxon>Eukaryota</taxon>
        <taxon>Sar</taxon>
        <taxon>Alveolata</taxon>
        <taxon>Ciliophora</taxon>
        <taxon>Intramacronucleata</taxon>
        <taxon>Spirotrichea</taxon>
        <taxon>Hypotrichia</taxon>
        <taxon>Euplotida</taxon>
        <taxon>Euplotidae</taxon>
        <taxon>Moneuplotes</taxon>
    </lineage>
</organism>
<comment type="caution">
    <text evidence="1">The sequence shown here is derived from an EMBL/GenBank/DDBJ whole genome shotgun (WGS) entry which is preliminary data.</text>
</comment>
<protein>
    <submittedName>
        <fullName evidence="1">Uncharacterized protein</fullName>
    </submittedName>
</protein>
<gene>
    <name evidence="1" type="ORF">ECRASSUSDP1_LOCUS24513</name>
</gene>
<sequence>MVIKVHLSYIHDEDRVRSRRYIIHHCARNSSVGVASLHDFIDFDFCCNVFLSKILNINPFLFTLLDLEINFRRFKQIFYLLHIDFCHRYFDGVLNVAISRIYPIENGSDHSWNNSLLLKVFNIRPLHSMGFTRASLPISKDSSIESLKDTLDNRLGSCFIHFPLCYLRIKDFIKESPSLSISLWLSGLNLQMTLTFPMVASLSSFEVSCVSLVSIVFNKFTNFSIFSV</sequence>
<evidence type="ECO:0000313" key="1">
    <source>
        <dbReference type="EMBL" id="CAI2383022.1"/>
    </source>
</evidence>
<name>A0AAD1Y1S8_EUPCR</name>
<dbReference type="EMBL" id="CAMPGE010025243">
    <property type="protein sequence ID" value="CAI2383022.1"/>
    <property type="molecule type" value="Genomic_DNA"/>
</dbReference>
<dbReference type="AlphaFoldDB" id="A0AAD1Y1S8"/>
<keyword evidence="2" id="KW-1185">Reference proteome</keyword>
<dbReference type="Proteomes" id="UP001295684">
    <property type="component" value="Unassembled WGS sequence"/>
</dbReference>
<reference evidence="1" key="1">
    <citation type="submission" date="2023-07" db="EMBL/GenBank/DDBJ databases">
        <authorList>
            <consortium name="AG Swart"/>
            <person name="Singh M."/>
            <person name="Singh A."/>
            <person name="Seah K."/>
            <person name="Emmerich C."/>
        </authorList>
    </citation>
    <scope>NUCLEOTIDE SEQUENCE</scope>
    <source>
        <strain evidence="1">DP1</strain>
    </source>
</reference>
<accession>A0AAD1Y1S8</accession>